<dbReference type="SMART" id="SM00387">
    <property type="entry name" value="HATPase_c"/>
    <property type="match status" value="1"/>
</dbReference>
<keyword evidence="3 6" id="KW-0597">Phosphoprotein</keyword>
<dbReference type="CDD" id="cd00156">
    <property type="entry name" value="REC"/>
    <property type="match status" value="1"/>
</dbReference>
<feature type="domain" description="Response regulatory" evidence="11">
    <location>
        <begin position="541"/>
        <end position="660"/>
    </location>
</feature>
<feature type="domain" description="Histidine kinase" evidence="10">
    <location>
        <begin position="295"/>
        <end position="520"/>
    </location>
</feature>
<dbReference type="GO" id="GO:0000155">
    <property type="term" value="F:phosphorelay sensor kinase activity"/>
    <property type="evidence" value="ECO:0007669"/>
    <property type="project" value="InterPro"/>
</dbReference>
<evidence type="ECO:0000256" key="3">
    <source>
        <dbReference type="ARBA" id="ARBA00022553"/>
    </source>
</evidence>
<evidence type="ECO:0000256" key="5">
    <source>
        <dbReference type="ARBA" id="ARBA00022777"/>
    </source>
</evidence>
<dbReference type="Gene3D" id="3.40.50.2300">
    <property type="match status" value="1"/>
</dbReference>
<feature type="modified residue" description="4-aspartylphosphate" evidence="6">
    <location>
        <position position="592"/>
    </location>
</feature>
<evidence type="ECO:0000256" key="8">
    <source>
        <dbReference type="SAM" id="MobiDB-lite"/>
    </source>
</evidence>
<feature type="transmembrane region" description="Helical" evidence="9">
    <location>
        <begin position="63"/>
        <end position="81"/>
    </location>
</feature>
<evidence type="ECO:0000256" key="2">
    <source>
        <dbReference type="ARBA" id="ARBA00012438"/>
    </source>
</evidence>
<feature type="transmembrane region" description="Helical" evidence="9">
    <location>
        <begin position="152"/>
        <end position="169"/>
    </location>
</feature>
<dbReference type="PROSITE" id="PS50110">
    <property type="entry name" value="RESPONSE_REGULATORY"/>
    <property type="match status" value="1"/>
</dbReference>
<dbReference type="SUPFAM" id="SSF55874">
    <property type="entry name" value="ATPase domain of HSP90 chaperone/DNA topoisomerase II/histidine kinase"/>
    <property type="match status" value="1"/>
</dbReference>
<dbReference type="PROSITE" id="PS50109">
    <property type="entry name" value="HIS_KIN"/>
    <property type="match status" value="1"/>
</dbReference>
<dbReference type="SMART" id="SM00388">
    <property type="entry name" value="HisKA"/>
    <property type="match status" value="1"/>
</dbReference>
<keyword evidence="4" id="KW-0808">Transferase</keyword>
<dbReference type="SMART" id="SM00448">
    <property type="entry name" value="REC"/>
    <property type="match status" value="1"/>
</dbReference>
<dbReference type="InterPro" id="IPR036890">
    <property type="entry name" value="HATPase_C_sf"/>
</dbReference>
<sequence length="670" mass="73657">MLVSDPASNKRARPAWHALHWRCRRALRSLADTFALPLPFAAPQLETEFLRDHGRRFAPFRRAAALLALLMIVALAGWDYGHYVADAGFPLLTVLACRLVVSVGLTTLFIITLRPSFRDDRRAHATMFAGVGITSAGMLAICLITPDTISFTDYFMSIYLVMMYQYGFLHLRARPVLYSTLLLGVVVVTLQYAAPAWTPYSLMAPEEFGRAMFFFVNAAAIGVGICIKLEHTARSQFLQARELRSANTALQQHAAQLAAEKEANQIKANALIQLKEEQRNQALRASHENARFLASAAHDLRQPMFGLGLALEAMGQALARNDNAEAGRLSDLASRSARAMSTTFNGVLDLSRLEAGVVTPTLCDFDVADVLREVVADLTPYAASRGVELRCRRRTRRAAIVHSDRQMLCRILKNLVSNGIKYARREPGHPALVLVGAVGLHTRVRLDVVDNGIGIPPQQWQRVFEPFVQLDNPERDREKGLGLGLSIVNAMISLLPEHRLEFTSEVGRGTHFSLDVPNGTASEASTSKDEPDDASDVAGRYVVLVEDDRIVLAAMEALFTQWGMLVDTASDLPSLRALAQELERMPDLIITDYRLPNGATARDVLDIVLPAVARGELVPPVLVVSGEAEVARQALGASVDEVLSKPVQPERLKQAIARLAAERQRVNCVE</sequence>
<feature type="transmembrane region" description="Helical" evidence="9">
    <location>
        <begin position="125"/>
        <end position="146"/>
    </location>
</feature>
<dbReference type="InterPro" id="IPR004358">
    <property type="entry name" value="Sig_transdc_His_kin-like_C"/>
</dbReference>
<reference evidence="12 13" key="1">
    <citation type="submission" date="2018-03" db="EMBL/GenBank/DDBJ databases">
        <title>Massilia armeniaca sp. nov., isolated from desert soil.</title>
        <authorList>
            <person name="Huang H."/>
            <person name="Ren M."/>
        </authorList>
    </citation>
    <scope>NUCLEOTIDE SEQUENCE [LARGE SCALE GENOMIC DNA]</scope>
    <source>
        <strain evidence="12 13">ZMN-3</strain>
    </source>
</reference>
<gene>
    <name evidence="12" type="ORF">C9I28_02635</name>
</gene>
<dbReference type="Pfam" id="PF00512">
    <property type="entry name" value="HisKA"/>
    <property type="match status" value="1"/>
</dbReference>
<evidence type="ECO:0000313" key="13">
    <source>
        <dbReference type="Proteomes" id="UP000240505"/>
    </source>
</evidence>
<dbReference type="SUPFAM" id="SSF47384">
    <property type="entry name" value="Homodimeric domain of signal transducing histidine kinase"/>
    <property type="match status" value="1"/>
</dbReference>
<evidence type="ECO:0000256" key="9">
    <source>
        <dbReference type="SAM" id="Phobius"/>
    </source>
</evidence>
<keyword evidence="5 12" id="KW-0418">Kinase</keyword>
<dbReference type="InterPro" id="IPR003594">
    <property type="entry name" value="HATPase_dom"/>
</dbReference>
<feature type="coiled-coil region" evidence="7">
    <location>
        <begin position="240"/>
        <end position="280"/>
    </location>
</feature>
<protein>
    <recommendedName>
        <fullName evidence="2">histidine kinase</fullName>
        <ecNumber evidence="2">2.7.13.3</ecNumber>
    </recommendedName>
</protein>
<dbReference type="InterPro" id="IPR001789">
    <property type="entry name" value="Sig_transdc_resp-reg_receiver"/>
</dbReference>
<evidence type="ECO:0000259" key="11">
    <source>
        <dbReference type="PROSITE" id="PS50110"/>
    </source>
</evidence>
<dbReference type="EC" id="2.7.13.3" evidence="2"/>
<name>A0A2R4C535_9BURK</name>
<dbReference type="Gene3D" id="3.30.565.10">
    <property type="entry name" value="Histidine kinase-like ATPase, C-terminal domain"/>
    <property type="match status" value="1"/>
</dbReference>
<dbReference type="InterPro" id="IPR005467">
    <property type="entry name" value="His_kinase_dom"/>
</dbReference>
<dbReference type="CDD" id="cd00082">
    <property type="entry name" value="HisKA"/>
    <property type="match status" value="1"/>
</dbReference>
<dbReference type="Gene3D" id="1.10.287.130">
    <property type="match status" value="1"/>
</dbReference>
<keyword evidence="9" id="KW-1133">Transmembrane helix</keyword>
<evidence type="ECO:0000259" key="10">
    <source>
        <dbReference type="PROSITE" id="PS50109"/>
    </source>
</evidence>
<dbReference type="PANTHER" id="PTHR43047:SF9">
    <property type="entry name" value="HISTIDINE KINASE"/>
    <property type="match status" value="1"/>
</dbReference>
<keyword evidence="9" id="KW-0472">Membrane</keyword>
<evidence type="ECO:0000256" key="6">
    <source>
        <dbReference type="PROSITE-ProRule" id="PRU00169"/>
    </source>
</evidence>
<feature type="transmembrane region" description="Helical" evidence="9">
    <location>
        <begin position="87"/>
        <end position="113"/>
    </location>
</feature>
<dbReference type="PRINTS" id="PR00344">
    <property type="entry name" value="BCTRLSENSOR"/>
</dbReference>
<evidence type="ECO:0000313" key="12">
    <source>
        <dbReference type="EMBL" id="AVR94737.1"/>
    </source>
</evidence>
<dbReference type="GO" id="GO:0005886">
    <property type="term" value="C:plasma membrane"/>
    <property type="evidence" value="ECO:0007669"/>
    <property type="project" value="TreeGrafter"/>
</dbReference>
<comment type="catalytic activity">
    <reaction evidence="1">
        <text>ATP + protein L-histidine = ADP + protein N-phospho-L-histidine.</text>
        <dbReference type="EC" id="2.7.13.3"/>
    </reaction>
</comment>
<evidence type="ECO:0000256" key="1">
    <source>
        <dbReference type="ARBA" id="ARBA00000085"/>
    </source>
</evidence>
<dbReference type="GO" id="GO:0009927">
    <property type="term" value="F:histidine phosphotransfer kinase activity"/>
    <property type="evidence" value="ECO:0007669"/>
    <property type="project" value="TreeGrafter"/>
</dbReference>
<dbReference type="Proteomes" id="UP000240505">
    <property type="component" value="Chromosome"/>
</dbReference>
<dbReference type="Pfam" id="PF02518">
    <property type="entry name" value="HATPase_c"/>
    <property type="match status" value="1"/>
</dbReference>
<dbReference type="InterPro" id="IPR003661">
    <property type="entry name" value="HisK_dim/P_dom"/>
</dbReference>
<keyword evidence="9" id="KW-0812">Transmembrane</keyword>
<proteinExistence type="predicted"/>
<dbReference type="EMBL" id="CP028324">
    <property type="protein sequence ID" value="AVR94737.1"/>
    <property type="molecule type" value="Genomic_DNA"/>
</dbReference>
<feature type="transmembrane region" description="Helical" evidence="9">
    <location>
        <begin position="208"/>
        <end position="227"/>
    </location>
</feature>
<keyword evidence="7" id="KW-0175">Coiled coil</keyword>
<dbReference type="InterPro" id="IPR011006">
    <property type="entry name" value="CheY-like_superfamily"/>
</dbReference>
<dbReference type="SUPFAM" id="SSF52172">
    <property type="entry name" value="CheY-like"/>
    <property type="match status" value="1"/>
</dbReference>
<dbReference type="InterPro" id="IPR036097">
    <property type="entry name" value="HisK_dim/P_sf"/>
</dbReference>
<evidence type="ECO:0000256" key="7">
    <source>
        <dbReference type="SAM" id="Coils"/>
    </source>
</evidence>
<accession>A0A2R4C535</accession>
<feature type="region of interest" description="Disordered" evidence="8">
    <location>
        <begin position="513"/>
        <end position="534"/>
    </location>
</feature>
<keyword evidence="13" id="KW-1185">Reference proteome</keyword>
<dbReference type="PANTHER" id="PTHR43047">
    <property type="entry name" value="TWO-COMPONENT HISTIDINE PROTEIN KINASE"/>
    <property type="match status" value="1"/>
</dbReference>
<evidence type="ECO:0000256" key="4">
    <source>
        <dbReference type="ARBA" id="ARBA00022679"/>
    </source>
</evidence>
<dbReference type="Pfam" id="PF00072">
    <property type="entry name" value="Response_reg"/>
    <property type="match status" value="1"/>
</dbReference>
<organism evidence="12 13">
    <name type="scientific">Pseudoduganella armeniaca</name>
    <dbReference type="NCBI Taxonomy" id="2072590"/>
    <lineage>
        <taxon>Bacteria</taxon>
        <taxon>Pseudomonadati</taxon>
        <taxon>Pseudomonadota</taxon>
        <taxon>Betaproteobacteria</taxon>
        <taxon>Burkholderiales</taxon>
        <taxon>Oxalobacteraceae</taxon>
        <taxon>Telluria group</taxon>
        <taxon>Pseudoduganella</taxon>
    </lineage>
</organism>
<dbReference type="KEGG" id="masz:C9I28_02635"/>
<feature type="transmembrane region" description="Helical" evidence="9">
    <location>
        <begin position="176"/>
        <end position="196"/>
    </location>
</feature>
<dbReference type="AlphaFoldDB" id="A0A2R4C535"/>